<reference evidence="6" key="1">
    <citation type="submission" date="2023-04" db="EMBL/GenBank/DDBJ databases">
        <title>Phytophthora lilii NBRC 32176.</title>
        <authorList>
            <person name="Ichikawa N."/>
            <person name="Sato H."/>
            <person name="Tonouchi N."/>
        </authorList>
    </citation>
    <scope>NUCLEOTIDE SEQUENCE</scope>
    <source>
        <strain evidence="6">NBRC 32176</strain>
    </source>
</reference>
<evidence type="ECO:0000256" key="4">
    <source>
        <dbReference type="ARBA" id="ARBA00022729"/>
    </source>
</evidence>
<accession>A0A9W6U5M2</accession>
<sequence>MVSPPTPGLRVLFTTVQEGGTDKRSLRVHKEADDSDDGLLDESDDGERGFFSNLKLKAWLAQRKSPKDIYKKLGLEGLGQAAYKHPNFEKYLKFSKWWRKQY</sequence>
<evidence type="ECO:0000313" key="7">
    <source>
        <dbReference type="Proteomes" id="UP001165083"/>
    </source>
</evidence>
<evidence type="ECO:0000256" key="3">
    <source>
        <dbReference type="ARBA" id="ARBA00022525"/>
    </source>
</evidence>
<keyword evidence="4" id="KW-0732">Signal</keyword>
<dbReference type="Proteomes" id="UP001165083">
    <property type="component" value="Unassembled WGS sequence"/>
</dbReference>
<evidence type="ECO:0000313" key="6">
    <source>
        <dbReference type="EMBL" id="GMF29388.1"/>
    </source>
</evidence>
<proteinExistence type="inferred from homology"/>
<comment type="function">
    <text evidence="5">Effector that suppresses plant defense responses during pathogen infection.</text>
</comment>
<comment type="similarity">
    <text evidence="2 5">Belongs to the RxLR effector family.</text>
</comment>
<keyword evidence="3 5" id="KW-0964">Secreted</keyword>
<evidence type="ECO:0000256" key="5">
    <source>
        <dbReference type="RuleBase" id="RU367124"/>
    </source>
</evidence>
<comment type="caution">
    <text evidence="6">The sequence shown here is derived from an EMBL/GenBank/DDBJ whole genome shotgun (WGS) entry which is preliminary data.</text>
</comment>
<comment type="subcellular location">
    <subcellularLocation>
        <location evidence="1 5">Secreted</location>
    </subcellularLocation>
</comment>
<dbReference type="Pfam" id="PF16810">
    <property type="entry name" value="RXLR"/>
    <property type="match status" value="1"/>
</dbReference>
<name>A0A9W6U5M2_9STRA</name>
<dbReference type="OrthoDB" id="129884at2759"/>
<organism evidence="6 7">
    <name type="scientific">Phytophthora lilii</name>
    <dbReference type="NCBI Taxonomy" id="2077276"/>
    <lineage>
        <taxon>Eukaryota</taxon>
        <taxon>Sar</taxon>
        <taxon>Stramenopiles</taxon>
        <taxon>Oomycota</taxon>
        <taxon>Peronosporomycetes</taxon>
        <taxon>Peronosporales</taxon>
        <taxon>Peronosporaceae</taxon>
        <taxon>Phytophthora</taxon>
    </lineage>
</organism>
<comment type="domain">
    <text evidence="5">The RxLR-dEER motif acts to carry the protein into the host cell cytoplasm through binding to cell surface phosphatidylinositol-3-phosphate.</text>
</comment>
<evidence type="ECO:0000256" key="1">
    <source>
        <dbReference type="ARBA" id="ARBA00004613"/>
    </source>
</evidence>
<dbReference type="AlphaFoldDB" id="A0A9W6U5M2"/>
<dbReference type="InterPro" id="IPR031825">
    <property type="entry name" value="RXLR"/>
</dbReference>
<dbReference type="EMBL" id="BSXW01000773">
    <property type="protein sequence ID" value="GMF29388.1"/>
    <property type="molecule type" value="Genomic_DNA"/>
</dbReference>
<keyword evidence="7" id="KW-1185">Reference proteome</keyword>
<protein>
    <recommendedName>
        <fullName evidence="5">RxLR effector protein</fullName>
    </recommendedName>
</protein>
<evidence type="ECO:0000256" key="2">
    <source>
        <dbReference type="ARBA" id="ARBA00010400"/>
    </source>
</evidence>
<gene>
    <name evidence="6" type="ORF">Plil01_001246600</name>
</gene>